<dbReference type="KEGG" id="apro:F751_5419"/>
<proteinExistence type="predicted"/>
<dbReference type="OrthoDB" id="6513042at2759"/>
<protein>
    <recommendedName>
        <fullName evidence="1">5'-3' DNA helicase ZGRF1-like N-terminal domain-containing protein</fullName>
    </recommendedName>
</protein>
<gene>
    <name evidence="2" type="ORF">F751_5419</name>
</gene>
<dbReference type="AlphaFoldDB" id="A0A087SQ50"/>
<evidence type="ECO:0000259" key="1">
    <source>
        <dbReference type="Pfam" id="PF10382"/>
    </source>
</evidence>
<dbReference type="Proteomes" id="UP000028924">
    <property type="component" value="Unassembled WGS sequence"/>
</dbReference>
<evidence type="ECO:0000313" key="2">
    <source>
        <dbReference type="EMBL" id="KFM27854.1"/>
    </source>
</evidence>
<keyword evidence="3" id="KW-1185">Reference proteome</keyword>
<sequence length="138" mass="14932">MSISSENQALPASVPTLGLKRKAFKAPLAVRPAVSNIPPAAREDAGPKPVSASEEHYYFNVLYTKHNPGKLRKNKSWADGVLEMRAGGRTTLFDTSGKSVTQTVARGYDPPSMGEGSSVLLGGWELEVQNRMEAAEFR</sequence>
<accession>A0A087SQ50</accession>
<dbReference type="RefSeq" id="XP_011400843.1">
    <property type="nucleotide sequence ID" value="XM_011402541.1"/>
</dbReference>
<dbReference type="EMBL" id="KL662157">
    <property type="protein sequence ID" value="KFM27854.1"/>
    <property type="molecule type" value="Genomic_DNA"/>
</dbReference>
<evidence type="ECO:0000313" key="3">
    <source>
        <dbReference type="Proteomes" id="UP000028924"/>
    </source>
</evidence>
<organism evidence="2 3">
    <name type="scientific">Auxenochlorella protothecoides</name>
    <name type="common">Green microalga</name>
    <name type="synonym">Chlorella protothecoides</name>
    <dbReference type="NCBI Taxonomy" id="3075"/>
    <lineage>
        <taxon>Eukaryota</taxon>
        <taxon>Viridiplantae</taxon>
        <taxon>Chlorophyta</taxon>
        <taxon>core chlorophytes</taxon>
        <taxon>Trebouxiophyceae</taxon>
        <taxon>Chlorellales</taxon>
        <taxon>Chlorellaceae</taxon>
        <taxon>Auxenochlorella</taxon>
    </lineage>
</organism>
<reference evidence="2 3" key="1">
    <citation type="journal article" date="2014" name="BMC Genomics">
        <title>Oil accumulation mechanisms of the oleaginous microalga Chlorella protothecoides revealed through its genome, transcriptomes, and proteomes.</title>
        <authorList>
            <person name="Gao C."/>
            <person name="Wang Y."/>
            <person name="Shen Y."/>
            <person name="Yan D."/>
            <person name="He X."/>
            <person name="Dai J."/>
            <person name="Wu Q."/>
        </authorList>
    </citation>
    <scope>NUCLEOTIDE SEQUENCE [LARGE SCALE GENOMIC DNA]</scope>
    <source>
        <strain evidence="2 3">0710</strain>
    </source>
</reference>
<dbReference type="STRING" id="3075.A0A087SQ50"/>
<dbReference type="GeneID" id="23616810"/>
<feature type="domain" description="5'-3' DNA helicase ZGRF1-like N-terminal" evidence="1">
    <location>
        <begin position="59"/>
        <end position="122"/>
    </location>
</feature>
<dbReference type="Pfam" id="PF10382">
    <property type="entry name" value="ZGRF1-like_N"/>
    <property type="match status" value="1"/>
</dbReference>
<dbReference type="InterPro" id="IPR018838">
    <property type="entry name" value="ZGRF1-like_N"/>
</dbReference>
<name>A0A087SQ50_AUXPR</name>